<gene>
    <name evidence="1" type="ORF">ACIB24_05360</name>
</gene>
<organism evidence="1 2">
    <name type="scientific">Spongisporangium articulatum</name>
    <dbReference type="NCBI Taxonomy" id="3362603"/>
    <lineage>
        <taxon>Bacteria</taxon>
        <taxon>Bacillati</taxon>
        <taxon>Actinomycetota</taxon>
        <taxon>Actinomycetes</taxon>
        <taxon>Kineosporiales</taxon>
        <taxon>Kineosporiaceae</taxon>
        <taxon>Spongisporangium</taxon>
    </lineage>
</organism>
<comment type="caution">
    <text evidence="1">The sequence shown here is derived from an EMBL/GenBank/DDBJ whole genome shotgun (WGS) entry which is preliminary data.</text>
</comment>
<keyword evidence="2" id="KW-1185">Reference proteome</keyword>
<protein>
    <recommendedName>
        <fullName evidence="3">DUF4157 domain-containing protein</fullName>
    </recommendedName>
</protein>
<proteinExistence type="predicted"/>
<dbReference type="Proteomes" id="UP001612915">
    <property type="component" value="Unassembled WGS sequence"/>
</dbReference>
<dbReference type="RefSeq" id="WP_398276206.1">
    <property type="nucleotide sequence ID" value="NZ_JBITLV010000001.1"/>
</dbReference>
<evidence type="ECO:0008006" key="3">
    <source>
        <dbReference type="Google" id="ProtNLM"/>
    </source>
</evidence>
<name>A0ABW8AJD4_9ACTN</name>
<sequence>MVEPRPRRRRPPASRPAAIRLRRAVNWVNLATPLGLLAAKLGHAQLRRGEFGLIIASGYRGFLPVSGRAMTIGDVVLLGIDEERLAHRPHLLRHEARHAGQYARWLGPLGFLPAYGLASAWSKWHTGNPALRNGFEVAADLHEGGYTSS</sequence>
<reference evidence="1 2" key="1">
    <citation type="submission" date="2024-10" db="EMBL/GenBank/DDBJ databases">
        <title>The Natural Products Discovery Center: Release of the First 8490 Sequenced Strains for Exploring Actinobacteria Biosynthetic Diversity.</title>
        <authorList>
            <person name="Kalkreuter E."/>
            <person name="Kautsar S.A."/>
            <person name="Yang D."/>
            <person name="Bader C.D."/>
            <person name="Teijaro C.N."/>
            <person name="Fluegel L."/>
            <person name="Davis C.M."/>
            <person name="Simpson J.R."/>
            <person name="Lauterbach L."/>
            <person name="Steele A.D."/>
            <person name="Gui C."/>
            <person name="Meng S."/>
            <person name="Li G."/>
            <person name="Viehrig K."/>
            <person name="Ye F."/>
            <person name="Su P."/>
            <person name="Kiefer A.F."/>
            <person name="Nichols A."/>
            <person name="Cepeda A.J."/>
            <person name="Yan W."/>
            <person name="Fan B."/>
            <person name="Jiang Y."/>
            <person name="Adhikari A."/>
            <person name="Zheng C.-J."/>
            <person name="Schuster L."/>
            <person name="Cowan T.M."/>
            <person name="Smanski M.J."/>
            <person name="Chevrette M.G."/>
            <person name="De Carvalho L.P.S."/>
            <person name="Shen B."/>
        </authorList>
    </citation>
    <scope>NUCLEOTIDE SEQUENCE [LARGE SCALE GENOMIC DNA]</scope>
    <source>
        <strain evidence="1 2">NPDC049639</strain>
    </source>
</reference>
<evidence type="ECO:0000313" key="2">
    <source>
        <dbReference type="Proteomes" id="UP001612915"/>
    </source>
</evidence>
<evidence type="ECO:0000313" key="1">
    <source>
        <dbReference type="EMBL" id="MFI7586484.1"/>
    </source>
</evidence>
<dbReference type="EMBL" id="JBITLV010000001">
    <property type="protein sequence ID" value="MFI7586484.1"/>
    <property type="molecule type" value="Genomic_DNA"/>
</dbReference>
<accession>A0ABW8AJD4</accession>